<accession>A0A8J7TP09</accession>
<name>A0A8J7TP09_9BACT</name>
<organism evidence="2 3">
    <name type="scientific">Candidatus Obscuribacter phosphatis</name>
    <dbReference type="NCBI Taxonomy" id="1906157"/>
    <lineage>
        <taxon>Bacteria</taxon>
        <taxon>Bacillati</taxon>
        <taxon>Candidatus Melainabacteria</taxon>
        <taxon>Candidatus Obscuribacterales</taxon>
        <taxon>Candidatus Obscuribacteraceae</taxon>
        <taxon>Candidatus Obscuribacter</taxon>
    </lineage>
</organism>
<feature type="region of interest" description="Disordered" evidence="1">
    <location>
        <begin position="106"/>
        <end position="131"/>
    </location>
</feature>
<dbReference type="AlphaFoldDB" id="A0A8J7TP09"/>
<gene>
    <name evidence="2" type="ORF">J0M35_19845</name>
</gene>
<evidence type="ECO:0000313" key="2">
    <source>
        <dbReference type="EMBL" id="MBN8662631.1"/>
    </source>
</evidence>
<dbReference type="EMBL" id="JAFLCK010000046">
    <property type="protein sequence ID" value="MBN8662631.1"/>
    <property type="molecule type" value="Genomic_DNA"/>
</dbReference>
<evidence type="ECO:0000256" key="1">
    <source>
        <dbReference type="SAM" id="MobiDB-lite"/>
    </source>
</evidence>
<protein>
    <submittedName>
        <fullName evidence="2">Uncharacterized protein</fullName>
    </submittedName>
</protein>
<evidence type="ECO:0000313" key="3">
    <source>
        <dbReference type="Proteomes" id="UP000664277"/>
    </source>
</evidence>
<sequence>MFQDEYTLLTQTIMPFLRERWNEIDLVERAVGERDGRLTLAELEAARVRFIASGDEEGAHVLNELIMRYDAICNAFPDGESDEHESSLGISREDVSVYAQLWSPEYRKREGPPEPENWMDAEDNSSKYWKR</sequence>
<comment type="caution">
    <text evidence="2">The sequence shown here is derived from an EMBL/GenBank/DDBJ whole genome shotgun (WGS) entry which is preliminary data.</text>
</comment>
<dbReference type="Proteomes" id="UP000664277">
    <property type="component" value="Unassembled WGS sequence"/>
</dbReference>
<proteinExistence type="predicted"/>
<reference evidence="2" key="1">
    <citation type="submission" date="2021-02" db="EMBL/GenBank/DDBJ databases">
        <title>Genome-Resolved Metagenomics of a Microbial Community Performing Photosynthetic Biological Nutrient Removal.</title>
        <authorList>
            <person name="Mcdaniel E.A."/>
        </authorList>
    </citation>
    <scope>NUCLEOTIDE SEQUENCE</scope>
    <source>
        <strain evidence="2">UWPOB_OBS1</strain>
    </source>
</reference>